<evidence type="ECO:0000256" key="1">
    <source>
        <dbReference type="ARBA" id="ARBA00004418"/>
    </source>
</evidence>
<dbReference type="AlphaFoldDB" id="A0A158DR19"/>
<dbReference type="InterPro" id="IPR006059">
    <property type="entry name" value="SBP"/>
</dbReference>
<evidence type="ECO:0000256" key="3">
    <source>
        <dbReference type="ARBA" id="ARBA00022448"/>
    </source>
</evidence>
<comment type="caution">
    <text evidence="6">The sequence shown here is derived from an EMBL/GenBank/DDBJ whole genome shotgun (WGS) entry which is preliminary data.</text>
</comment>
<dbReference type="GO" id="GO:0015888">
    <property type="term" value="P:thiamine transport"/>
    <property type="evidence" value="ECO:0007669"/>
    <property type="project" value="TreeGrafter"/>
</dbReference>
<dbReference type="SUPFAM" id="SSF53850">
    <property type="entry name" value="Periplasmic binding protein-like II"/>
    <property type="match status" value="1"/>
</dbReference>
<proteinExistence type="inferred from homology"/>
<evidence type="ECO:0000256" key="4">
    <source>
        <dbReference type="ARBA" id="ARBA00022729"/>
    </source>
</evidence>
<accession>A0A158DR19</accession>
<keyword evidence="5" id="KW-0574">Periplasm</keyword>
<dbReference type="EMBL" id="FCOA02000055">
    <property type="protein sequence ID" value="SAK97025.1"/>
    <property type="molecule type" value="Genomic_DNA"/>
</dbReference>
<dbReference type="PROSITE" id="PS51318">
    <property type="entry name" value="TAT"/>
    <property type="match status" value="1"/>
</dbReference>
<dbReference type="Gene3D" id="3.40.190.10">
    <property type="entry name" value="Periplasmic binding protein-like II"/>
    <property type="match status" value="2"/>
</dbReference>
<keyword evidence="7" id="KW-1185">Reference proteome</keyword>
<dbReference type="STRING" id="1777140.AWB79_07408"/>
<comment type="subcellular location">
    <subcellularLocation>
        <location evidence="1">Periplasm</location>
    </subcellularLocation>
</comment>
<dbReference type="PANTHER" id="PTHR30006:SF3">
    <property type="entry name" value="THIAMINE-BINDING PERIPLASMIC PROTEIN"/>
    <property type="match status" value="1"/>
</dbReference>
<organism evidence="6 7">
    <name type="scientific">Caballeronia hypogeia</name>
    <dbReference type="NCBI Taxonomy" id="1777140"/>
    <lineage>
        <taxon>Bacteria</taxon>
        <taxon>Pseudomonadati</taxon>
        <taxon>Pseudomonadota</taxon>
        <taxon>Betaproteobacteria</taxon>
        <taxon>Burkholderiales</taxon>
        <taxon>Burkholderiaceae</taxon>
        <taxon>Caballeronia</taxon>
    </lineage>
</organism>
<dbReference type="InterPro" id="IPR006311">
    <property type="entry name" value="TAT_signal"/>
</dbReference>
<dbReference type="PANTHER" id="PTHR30006">
    <property type="entry name" value="THIAMINE-BINDING PERIPLASMIC PROTEIN-RELATED"/>
    <property type="match status" value="1"/>
</dbReference>
<gene>
    <name evidence="6" type="ORF">AWB79_07408</name>
</gene>
<dbReference type="CDD" id="cd13589">
    <property type="entry name" value="PBP2_polyamine_RpCGA009"/>
    <property type="match status" value="1"/>
</dbReference>
<sequence length="357" mass="38995">MSDDVLRPESLSRRKALVLAASAAALSTVPFIKKARAADRRIVVRDPGGPIGAMYQKVFYEPFKKESGITVVGVTSDSEPSGLIKAMVQSKNYTWDAAILTSSQVEILSSINALEPVGAAGKNVSQIPDDFKGEFFVGSAVTASILGYRTDQLKTFPNGWKDFYEPDRVPGRRALRKHPFDTLESALLADGVPASQLYPLDIDRALRKLEAVKRSNPVWWTSGAQITQALTSGEVDMVGGFENRIGYAFDDGIPGAMVWDGGTWVCEGWAILKGTPNAGLAREFIEYVSDASRQAAWAPRMRLGPTNPAALVNLPPDVAKRLPSYPDNLKKMVKVSAAYWRTEQARALERFNAWLAS</sequence>
<dbReference type="GO" id="GO:0030288">
    <property type="term" value="C:outer membrane-bounded periplasmic space"/>
    <property type="evidence" value="ECO:0007669"/>
    <property type="project" value="TreeGrafter"/>
</dbReference>
<comment type="similarity">
    <text evidence="2">Belongs to the bacterial solute-binding protein 1 family.</text>
</comment>
<protein>
    <submittedName>
        <fullName evidence="6">Extracellular solute-binding protein</fullName>
    </submittedName>
</protein>
<evidence type="ECO:0000256" key="2">
    <source>
        <dbReference type="ARBA" id="ARBA00008520"/>
    </source>
</evidence>
<keyword evidence="4" id="KW-0732">Signal</keyword>
<name>A0A158DR19_9BURK</name>
<dbReference type="GO" id="GO:0030975">
    <property type="term" value="F:thiamine binding"/>
    <property type="evidence" value="ECO:0007669"/>
    <property type="project" value="TreeGrafter"/>
</dbReference>
<dbReference type="Pfam" id="PF13416">
    <property type="entry name" value="SBP_bac_8"/>
    <property type="match status" value="1"/>
</dbReference>
<evidence type="ECO:0000256" key="5">
    <source>
        <dbReference type="ARBA" id="ARBA00022764"/>
    </source>
</evidence>
<keyword evidence="3" id="KW-0813">Transport</keyword>
<evidence type="ECO:0000313" key="6">
    <source>
        <dbReference type="EMBL" id="SAK97025.1"/>
    </source>
</evidence>
<reference evidence="6" key="1">
    <citation type="submission" date="2016-01" db="EMBL/GenBank/DDBJ databases">
        <authorList>
            <person name="Peeters C."/>
        </authorList>
    </citation>
    <scope>NUCLEOTIDE SEQUENCE</scope>
    <source>
        <strain evidence="6">LMG 29322</strain>
    </source>
</reference>
<dbReference type="GO" id="GO:0030976">
    <property type="term" value="F:thiamine pyrophosphate binding"/>
    <property type="evidence" value="ECO:0007669"/>
    <property type="project" value="TreeGrafter"/>
</dbReference>
<evidence type="ECO:0000313" key="7">
    <source>
        <dbReference type="Proteomes" id="UP000054851"/>
    </source>
</evidence>
<dbReference type="Proteomes" id="UP000054851">
    <property type="component" value="Unassembled WGS sequence"/>
</dbReference>